<dbReference type="Pfam" id="PF21154">
    <property type="entry name" value="RPN7_PSMD6_C"/>
    <property type="match status" value="1"/>
</dbReference>
<sequence length="355" mass="41252">MPSPTSIAQGLQRIPDLQLAQSLFMLKEKPSKGVDYGKMKEDLMESIKKNDMCPFYRHVLKELEWKEDAALVKELTAKNEAVLKEMEEKIKDAEIGDKDRALEAIRKTMEKTVGLGNRMDLIFHNIRLGLFFMDHPLIKANIEKASSMLEEGGDWDRRNRLKVYEGLYAMGVRDFKKAAGLFLETISTFTSYELMDYVQFVHYTVYSSVIALDRGDLHNKVIKGSEILEVLHDWPEFFQRLASVEKILKADRYLYRHYAFYVREMKIKAFAQLLESYRSLTLSYMAESFGVTEDYMDKELARFIADGRLHCRIDKVRGIVITNRPDSKNSQYQSTIKQGDILLNRVQKLSRVINI</sequence>
<evidence type="ECO:0000313" key="6">
    <source>
        <dbReference type="Proteomes" id="UP000675881"/>
    </source>
</evidence>
<gene>
    <name evidence="5" type="ORF">LSAA_2354</name>
</gene>
<dbReference type="Gene3D" id="1.25.40.570">
    <property type="match status" value="1"/>
</dbReference>
<dbReference type="GO" id="GO:0043161">
    <property type="term" value="P:proteasome-mediated ubiquitin-dependent protein catabolic process"/>
    <property type="evidence" value="ECO:0007669"/>
    <property type="project" value="TreeGrafter"/>
</dbReference>
<dbReference type="InterPro" id="IPR036390">
    <property type="entry name" value="WH_DNA-bd_sf"/>
</dbReference>
<reference evidence="5" key="1">
    <citation type="submission" date="2021-02" db="EMBL/GenBank/DDBJ databases">
        <authorList>
            <person name="Bekaert M."/>
        </authorList>
    </citation>
    <scope>NUCLEOTIDE SEQUENCE</scope>
    <source>
        <strain evidence="5">IoA-00</strain>
    </source>
</reference>
<dbReference type="PANTHER" id="PTHR14145">
    <property type="entry name" value="26S PROTESOME SUBUNIT 6"/>
    <property type="match status" value="1"/>
</dbReference>
<dbReference type="FunFam" id="1.25.40.570:FF:000005">
    <property type="entry name" value="26S proteasome regulatory subunit N7"/>
    <property type="match status" value="1"/>
</dbReference>
<dbReference type="PANTHER" id="PTHR14145:SF1">
    <property type="entry name" value="26S PROTEASOME NON-ATPASE REGULATORY SUBUNIT 6"/>
    <property type="match status" value="1"/>
</dbReference>
<dbReference type="OrthoDB" id="1452at2759"/>
<evidence type="ECO:0000256" key="1">
    <source>
        <dbReference type="ARBA" id="ARBA00005717"/>
    </source>
</evidence>
<dbReference type="InterPro" id="IPR019585">
    <property type="entry name" value="Rpn7/CSN1"/>
</dbReference>
<feature type="domain" description="PCI" evidence="4">
    <location>
        <begin position="159"/>
        <end position="327"/>
    </location>
</feature>
<keyword evidence="6" id="KW-1185">Reference proteome</keyword>
<accession>A0A7R8CHX5</accession>
<dbReference type="Pfam" id="PF01399">
    <property type="entry name" value="PCI"/>
    <property type="match status" value="1"/>
</dbReference>
<evidence type="ECO:0000259" key="4">
    <source>
        <dbReference type="PROSITE" id="PS50250"/>
    </source>
</evidence>
<dbReference type="GO" id="GO:0005838">
    <property type="term" value="C:proteasome regulatory particle"/>
    <property type="evidence" value="ECO:0007669"/>
    <property type="project" value="TreeGrafter"/>
</dbReference>
<dbReference type="InterPro" id="IPR000717">
    <property type="entry name" value="PCI_dom"/>
</dbReference>
<keyword evidence="3" id="KW-0647">Proteasome</keyword>
<evidence type="ECO:0000256" key="3">
    <source>
        <dbReference type="ARBA" id="ARBA00022942"/>
    </source>
</evidence>
<protein>
    <recommendedName>
        <fullName evidence="2">26S proteasome non-ATPase regulatory subunit 6</fullName>
    </recommendedName>
</protein>
<dbReference type="EMBL" id="HG994589">
    <property type="protein sequence ID" value="CAF2790439.1"/>
    <property type="molecule type" value="Genomic_DNA"/>
</dbReference>
<comment type="similarity">
    <text evidence="1">Belongs to the proteasome subunit S10 family.</text>
</comment>
<dbReference type="Pfam" id="PF10602">
    <property type="entry name" value="RPN7"/>
    <property type="match status" value="1"/>
</dbReference>
<dbReference type="AlphaFoldDB" id="A0A7R8CHX5"/>
<dbReference type="Proteomes" id="UP000675881">
    <property type="component" value="Chromosome 10"/>
</dbReference>
<dbReference type="SUPFAM" id="SSF46785">
    <property type="entry name" value="Winged helix' DNA-binding domain"/>
    <property type="match status" value="1"/>
</dbReference>
<dbReference type="InterPro" id="IPR049549">
    <property type="entry name" value="RPN7_PSMD6_C"/>
</dbReference>
<dbReference type="PROSITE" id="PS50250">
    <property type="entry name" value="PCI"/>
    <property type="match status" value="1"/>
</dbReference>
<name>A0A7R8CHX5_LEPSM</name>
<dbReference type="InterPro" id="IPR045135">
    <property type="entry name" value="Rpn7_N"/>
</dbReference>
<organism evidence="5 6">
    <name type="scientific">Lepeophtheirus salmonis</name>
    <name type="common">Salmon louse</name>
    <name type="synonym">Caligus salmonis</name>
    <dbReference type="NCBI Taxonomy" id="72036"/>
    <lineage>
        <taxon>Eukaryota</taxon>
        <taxon>Metazoa</taxon>
        <taxon>Ecdysozoa</taxon>
        <taxon>Arthropoda</taxon>
        <taxon>Crustacea</taxon>
        <taxon>Multicrustacea</taxon>
        <taxon>Hexanauplia</taxon>
        <taxon>Copepoda</taxon>
        <taxon>Siphonostomatoida</taxon>
        <taxon>Caligidae</taxon>
        <taxon>Lepeophtheirus</taxon>
    </lineage>
</organism>
<evidence type="ECO:0000256" key="2">
    <source>
        <dbReference type="ARBA" id="ARBA00014932"/>
    </source>
</evidence>
<proteinExistence type="inferred from homology"/>
<dbReference type="SMART" id="SM00088">
    <property type="entry name" value="PINT"/>
    <property type="match status" value="1"/>
</dbReference>
<evidence type="ECO:0000313" key="5">
    <source>
        <dbReference type="EMBL" id="CAF2790439.1"/>
    </source>
</evidence>